<dbReference type="Gene3D" id="1.20.120.1750">
    <property type="match status" value="1"/>
</dbReference>
<keyword evidence="7" id="KW-0833">Ubl conjugation pathway</keyword>
<gene>
    <name evidence="11" type="ORF">BOTNAR_1385g00020</name>
</gene>
<organism evidence="11 12">
    <name type="scientific">Botryotinia narcissicola</name>
    <dbReference type="NCBI Taxonomy" id="278944"/>
    <lineage>
        <taxon>Eukaryota</taxon>
        <taxon>Fungi</taxon>
        <taxon>Dikarya</taxon>
        <taxon>Ascomycota</taxon>
        <taxon>Pezizomycotina</taxon>
        <taxon>Leotiomycetes</taxon>
        <taxon>Helotiales</taxon>
        <taxon>Sclerotiniaceae</taxon>
        <taxon>Botryotinia</taxon>
    </lineage>
</organism>
<dbReference type="GO" id="GO:0016567">
    <property type="term" value="P:protein ubiquitination"/>
    <property type="evidence" value="ECO:0007669"/>
    <property type="project" value="InterPro"/>
</dbReference>
<dbReference type="InterPro" id="IPR044066">
    <property type="entry name" value="TRIAD_supradom"/>
</dbReference>
<keyword evidence="5" id="KW-0677">Repeat</keyword>
<feature type="domain" description="RING-type" evidence="10">
    <location>
        <begin position="178"/>
        <end position="367"/>
    </location>
</feature>
<dbReference type="Proteomes" id="UP000297452">
    <property type="component" value="Unassembled WGS sequence"/>
</dbReference>
<keyword evidence="8" id="KW-0862">Zinc</keyword>
<evidence type="ECO:0000313" key="12">
    <source>
        <dbReference type="Proteomes" id="UP000297452"/>
    </source>
</evidence>
<evidence type="ECO:0000256" key="3">
    <source>
        <dbReference type="ARBA" id="ARBA00022679"/>
    </source>
</evidence>
<dbReference type="OrthoDB" id="9977870at2759"/>
<dbReference type="CDD" id="cd22584">
    <property type="entry name" value="Rcat_RBR_unk"/>
    <property type="match status" value="1"/>
</dbReference>
<dbReference type="InterPro" id="IPR031127">
    <property type="entry name" value="E3_UB_ligase_RBR"/>
</dbReference>
<comment type="caution">
    <text evidence="11">The sequence shown here is derived from an EMBL/GenBank/DDBJ whole genome shotgun (WGS) entry which is preliminary data.</text>
</comment>
<sequence>MDIYNFMDAETAALIIQLQIQDSNELFEGPSGKGKTREGVYSDSQIAARLYKEDLERNASIVADRQMTISMARACHTDGPLLTASLSQEQSAASDREAACRLAGVPVPNPVAPWTVSSEFLDGEVMAKLAALFVSKPIEDDSISEGNTSVFHITESSWDGAQAESSSWAASRNLPKALKRECTACQDSFIYYELARTPCKHEYCGNCIRDLFQASLTDETLFPPRCCKQPITFGGGVRIHLTSALVKSFESRKIEFDTPDRTYCSNQLCSAFIRAKNISKEKAACPDCTTITCTICNSESHLGDCPADAGLQQVLAAAEEHGWQRCFNCRRVIELEVGCNHITCKCGSQFCYTCGERWKTCRCATWDEIRLLARANVVAARQPVADPPRQAARVQAAVQNLRLRHLCDHQSWKYVRVGTYWETRDVKKPKPALRRTGDKRGTTSYFSCNNNTKGSPPQLVF</sequence>
<evidence type="ECO:0000259" key="10">
    <source>
        <dbReference type="PROSITE" id="PS51873"/>
    </source>
</evidence>
<dbReference type="PROSITE" id="PS00518">
    <property type="entry name" value="ZF_RING_1"/>
    <property type="match status" value="1"/>
</dbReference>
<dbReference type="EC" id="2.3.2.31" evidence="2"/>
<dbReference type="SUPFAM" id="SSF57850">
    <property type="entry name" value="RING/U-box"/>
    <property type="match status" value="2"/>
</dbReference>
<evidence type="ECO:0000256" key="9">
    <source>
        <dbReference type="SAM" id="MobiDB-lite"/>
    </source>
</evidence>
<evidence type="ECO:0000256" key="5">
    <source>
        <dbReference type="ARBA" id="ARBA00022737"/>
    </source>
</evidence>
<keyword evidence="3" id="KW-0808">Transferase</keyword>
<protein>
    <recommendedName>
        <fullName evidence="2">RBR-type E3 ubiquitin transferase</fullName>
        <ecNumber evidence="2">2.3.2.31</ecNumber>
    </recommendedName>
</protein>
<feature type="region of interest" description="Disordered" evidence="9">
    <location>
        <begin position="431"/>
        <end position="461"/>
    </location>
</feature>
<evidence type="ECO:0000256" key="6">
    <source>
        <dbReference type="ARBA" id="ARBA00022771"/>
    </source>
</evidence>
<dbReference type="InterPro" id="IPR013083">
    <property type="entry name" value="Znf_RING/FYVE/PHD"/>
</dbReference>
<comment type="catalytic activity">
    <reaction evidence="1">
        <text>[E2 ubiquitin-conjugating enzyme]-S-ubiquitinyl-L-cysteine + [acceptor protein]-L-lysine = [E2 ubiquitin-conjugating enzyme]-L-cysteine + [acceptor protein]-N(6)-ubiquitinyl-L-lysine.</text>
        <dbReference type="EC" id="2.3.2.31"/>
    </reaction>
</comment>
<dbReference type="STRING" id="278944.A0A4Z1H3Y0"/>
<dbReference type="AlphaFoldDB" id="A0A4Z1H3Y0"/>
<reference evidence="11 12" key="1">
    <citation type="submission" date="2017-12" db="EMBL/GenBank/DDBJ databases">
        <title>Comparative genomics of Botrytis spp.</title>
        <authorList>
            <person name="Valero-Jimenez C.A."/>
            <person name="Tapia P."/>
            <person name="Veloso J."/>
            <person name="Silva-Moreno E."/>
            <person name="Staats M."/>
            <person name="Valdes J.H."/>
            <person name="Van Kan J.A.L."/>
        </authorList>
    </citation>
    <scope>NUCLEOTIDE SEQUENCE [LARGE SCALE GENOMIC DNA]</scope>
    <source>
        <strain evidence="11 12">MUCL2120</strain>
    </source>
</reference>
<feature type="compositionally biased region" description="Polar residues" evidence="9">
    <location>
        <begin position="442"/>
        <end position="455"/>
    </location>
</feature>
<evidence type="ECO:0000256" key="1">
    <source>
        <dbReference type="ARBA" id="ARBA00001798"/>
    </source>
</evidence>
<keyword evidence="12" id="KW-1185">Reference proteome</keyword>
<dbReference type="Pfam" id="PF01485">
    <property type="entry name" value="IBR"/>
    <property type="match status" value="2"/>
</dbReference>
<dbReference type="InterPro" id="IPR002867">
    <property type="entry name" value="IBR_dom"/>
</dbReference>
<evidence type="ECO:0000256" key="2">
    <source>
        <dbReference type="ARBA" id="ARBA00012251"/>
    </source>
</evidence>
<evidence type="ECO:0000256" key="4">
    <source>
        <dbReference type="ARBA" id="ARBA00022723"/>
    </source>
</evidence>
<accession>A0A4Z1H3Y0</accession>
<dbReference type="GO" id="GO:0008270">
    <property type="term" value="F:zinc ion binding"/>
    <property type="evidence" value="ECO:0007669"/>
    <property type="project" value="UniProtKB-KW"/>
</dbReference>
<dbReference type="Gene3D" id="3.30.40.10">
    <property type="entry name" value="Zinc/RING finger domain, C3HC4 (zinc finger)"/>
    <property type="match status" value="1"/>
</dbReference>
<dbReference type="SMART" id="SM00647">
    <property type="entry name" value="IBR"/>
    <property type="match status" value="1"/>
</dbReference>
<dbReference type="InterPro" id="IPR017907">
    <property type="entry name" value="Znf_RING_CS"/>
</dbReference>
<keyword evidence="4" id="KW-0479">Metal-binding</keyword>
<evidence type="ECO:0000256" key="8">
    <source>
        <dbReference type="ARBA" id="ARBA00022833"/>
    </source>
</evidence>
<dbReference type="CDD" id="cd20335">
    <property type="entry name" value="BRcat_RBR"/>
    <property type="match status" value="1"/>
</dbReference>
<evidence type="ECO:0000256" key="7">
    <source>
        <dbReference type="ARBA" id="ARBA00022786"/>
    </source>
</evidence>
<dbReference type="GO" id="GO:0061630">
    <property type="term" value="F:ubiquitin protein ligase activity"/>
    <property type="evidence" value="ECO:0007669"/>
    <property type="project" value="UniProtKB-EC"/>
</dbReference>
<keyword evidence="6" id="KW-0863">Zinc-finger</keyword>
<dbReference type="EMBL" id="PQXJ01001379">
    <property type="protein sequence ID" value="TGO43708.1"/>
    <property type="molecule type" value="Genomic_DNA"/>
</dbReference>
<proteinExistence type="predicted"/>
<evidence type="ECO:0000313" key="11">
    <source>
        <dbReference type="EMBL" id="TGO43708.1"/>
    </source>
</evidence>
<dbReference type="PROSITE" id="PS51873">
    <property type="entry name" value="TRIAD"/>
    <property type="match status" value="1"/>
</dbReference>
<name>A0A4Z1H3Y0_9HELO</name>
<dbReference type="PANTHER" id="PTHR11685">
    <property type="entry name" value="RBR FAMILY RING FINGER AND IBR DOMAIN-CONTAINING"/>
    <property type="match status" value="1"/>
</dbReference>